<dbReference type="RefSeq" id="WP_253756719.1">
    <property type="nucleotide sequence ID" value="NZ_JAMZDZ010000001.1"/>
</dbReference>
<accession>A0ABV8LJ78</accession>
<dbReference type="Proteomes" id="UP001595816">
    <property type="component" value="Unassembled WGS sequence"/>
</dbReference>
<keyword evidence="2" id="KW-1185">Reference proteome</keyword>
<sequence>MSAVHFDSYTDARTHLKDLLDAADRGRVATVRRDARTTAFVDRERLRHFLTVVSPSRAQVVAEDGGWSVFIPGLPLAADGASFDEALDEMVLVLREYAEDWQERLLDAPNHAGNWGLVQLVSLSSDDQLREWLVGTGR</sequence>
<protein>
    <recommendedName>
        <fullName evidence="3">Prevent-host-death protein</fullName>
    </recommendedName>
</protein>
<dbReference type="Gene3D" id="3.30.160.620">
    <property type="match status" value="1"/>
</dbReference>
<gene>
    <name evidence="1" type="ORF">ACFOZ4_10465</name>
</gene>
<organism evidence="1 2">
    <name type="scientific">Hamadaea flava</name>
    <dbReference type="NCBI Taxonomy" id="1742688"/>
    <lineage>
        <taxon>Bacteria</taxon>
        <taxon>Bacillati</taxon>
        <taxon>Actinomycetota</taxon>
        <taxon>Actinomycetes</taxon>
        <taxon>Micromonosporales</taxon>
        <taxon>Micromonosporaceae</taxon>
        <taxon>Hamadaea</taxon>
    </lineage>
</organism>
<name>A0ABV8LJ78_9ACTN</name>
<proteinExistence type="predicted"/>
<evidence type="ECO:0000313" key="2">
    <source>
        <dbReference type="Proteomes" id="UP001595816"/>
    </source>
</evidence>
<comment type="caution">
    <text evidence="1">The sequence shown here is derived from an EMBL/GenBank/DDBJ whole genome shotgun (WGS) entry which is preliminary data.</text>
</comment>
<evidence type="ECO:0000313" key="1">
    <source>
        <dbReference type="EMBL" id="MFC4131026.1"/>
    </source>
</evidence>
<dbReference type="InterPro" id="IPR035069">
    <property type="entry name" value="TTHA1013/TTHA0281-like"/>
</dbReference>
<dbReference type="EMBL" id="JBHSAY010000005">
    <property type="protein sequence ID" value="MFC4131026.1"/>
    <property type="molecule type" value="Genomic_DNA"/>
</dbReference>
<evidence type="ECO:0008006" key="3">
    <source>
        <dbReference type="Google" id="ProtNLM"/>
    </source>
</evidence>
<dbReference type="SUPFAM" id="SSF143100">
    <property type="entry name" value="TTHA1013/TTHA0281-like"/>
    <property type="match status" value="1"/>
</dbReference>
<reference evidence="2" key="1">
    <citation type="journal article" date="2019" name="Int. J. Syst. Evol. Microbiol.">
        <title>The Global Catalogue of Microorganisms (GCM) 10K type strain sequencing project: providing services to taxonomists for standard genome sequencing and annotation.</title>
        <authorList>
            <consortium name="The Broad Institute Genomics Platform"/>
            <consortium name="The Broad Institute Genome Sequencing Center for Infectious Disease"/>
            <person name="Wu L."/>
            <person name="Ma J."/>
        </authorList>
    </citation>
    <scope>NUCLEOTIDE SEQUENCE [LARGE SCALE GENOMIC DNA]</scope>
    <source>
        <strain evidence="2">CGMCC 4.7289</strain>
    </source>
</reference>